<protein>
    <submittedName>
        <fullName evidence="3">Nucleotide-binding universal stress protein, UspA family</fullName>
    </submittedName>
</protein>
<dbReference type="CDD" id="cd00293">
    <property type="entry name" value="USP-like"/>
    <property type="match status" value="1"/>
</dbReference>
<evidence type="ECO:0000313" key="4">
    <source>
        <dbReference type="Proteomes" id="UP000184076"/>
    </source>
</evidence>
<dbReference type="STRING" id="1121391.SAMN02745206_01296"/>
<dbReference type="InterPro" id="IPR006016">
    <property type="entry name" value="UspA"/>
</dbReference>
<name>A0A1M4YLP4_9BACT</name>
<comment type="similarity">
    <text evidence="1">Belongs to the universal stress protein A family.</text>
</comment>
<gene>
    <name evidence="3" type="ORF">SAMN02745206_01296</name>
</gene>
<dbReference type="InterPro" id="IPR006015">
    <property type="entry name" value="Universal_stress_UspA"/>
</dbReference>
<dbReference type="AlphaFoldDB" id="A0A1M4YLP4"/>
<dbReference type="Gene3D" id="3.40.50.620">
    <property type="entry name" value="HUPs"/>
    <property type="match status" value="1"/>
</dbReference>
<evidence type="ECO:0000259" key="2">
    <source>
        <dbReference type="Pfam" id="PF00582"/>
    </source>
</evidence>
<dbReference type="OrthoDB" id="5431433at2"/>
<reference evidence="4" key="1">
    <citation type="submission" date="2016-11" db="EMBL/GenBank/DDBJ databases">
        <authorList>
            <person name="Varghese N."/>
            <person name="Submissions S."/>
        </authorList>
    </citation>
    <scope>NUCLEOTIDE SEQUENCE [LARGE SCALE GENOMIC DNA]</scope>
    <source>
        <strain evidence="4">DSM 9756</strain>
    </source>
</reference>
<dbReference type="PANTHER" id="PTHR46268:SF22">
    <property type="entry name" value="SENSOR PROTEIN KDPD-RELATED"/>
    <property type="match status" value="1"/>
</dbReference>
<evidence type="ECO:0000256" key="1">
    <source>
        <dbReference type="ARBA" id="ARBA00008791"/>
    </source>
</evidence>
<dbReference type="SUPFAM" id="SSF52402">
    <property type="entry name" value="Adenine nucleotide alpha hydrolases-like"/>
    <property type="match status" value="1"/>
</dbReference>
<dbReference type="InterPro" id="IPR014729">
    <property type="entry name" value="Rossmann-like_a/b/a_fold"/>
</dbReference>
<dbReference type="Pfam" id="PF00582">
    <property type="entry name" value="Usp"/>
    <property type="match status" value="1"/>
</dbReference>
<dbReference type="PANTHER" id="PTHR46268">
    <property type="entry name" value="STRESS RESPONSE PROTEIN NHAX"/>
    <property type="match status" value="1"/>
</dbReference>
<keyword evidence="4" id="KW-1185">Reference proteome</keyword>
<dbReference type="EMBL" id="FQVB01000010">
    <property type="protein sequence ID" value="SHF06578.1"/>
    <property type="molecule type" value="Genomic_DNA"/>
</dbReference>
<organism evidence="3 4">
    <name type="scientific">Desulfacinum infernum DSM 9756</name>
    <dbReference type="NCBI Taxonomy" id="1121391"/>
    <lineage>
        <taxon>Bacteria</taxon>
        <taxon>Pseudomonadati</taxon>
        <taxon>Thermodesulfobacteriota</taxon>
        <taxon>Syntrophobacteria</taxon>
        <taxon>Syntrophobacterales</taxon>
        <taxon>Syntrophobacteraceae</taxon>
        <taxon>Desulfacinum</taxon>
    </lineage>
</organism>
<proteinExistence type="inferred from homology"/>
<evidence type="ECO:0000313" key="3">
    <source>
        <dbReference type="EMBL" id="SHF06578.1"/>
    </source>
</evidence>
<accession>A0A1M4YLP4</accession>
<feature type="domain" description="UspA" evidence="2">
    <location>
        <begin position="5"/>
        <end position="146"/>
    </location>
</feature>
<sequence length="163" mass="18295">MGELRKILAAICFSDHCADTLQMACDLVKKFDARLVIANVINVRDVEAVTSIESLGYSVHADSYIEGIEEERIAELKRMLAPMDLPRERVKSIFRVGHPFDELMKVIREEDVDLVVIGTKGRSNLPHVLVGSVAEKIFRHSPVTVVSCRDRRGTPLGVRRVRS</sequence>
<dbReference type="PRINTS" id="PR01438">
    <property type="entry name" value="UNVRSLSTRESS"/>
</dbReference>
<dbReference type="RefSeq" id="WP_073038075.1">
    <property type="nucleotide sequence ID" value="NZ_FQVB01000010.1"/>
</dbReference>
<dbReference type="Proteomes" id="UP000184076">
    <property type="component" value="Unassembled WGS sequence"/>
</dbReference>